<protein>
    <submittedName>
        <fullName evidence="2">Uncharacterized protein</fullName>
    </submittedName>
</protein>
<accession>A0A0S3T204</accession>
<dbReference type="Proteomes" id="UP000291084">
    <property type="component" value="Chromosome 10"/>
</dbReference>
<evidence type="ECO:0000256" key="1">
    <source>
        <dbReference type="SAM" id="MobiDB-lite"/>
    </source>
</evidence>
<sequence>MSSKYFGQNKLFPLCNSFSSSPSLVVQNPCSETLPLCSSKTSSSSPLQREHQTPRSNLPLLCPNFESLSPQITKMFVPRLP</sequence>
<reference evidence="2 3" key="1">
    <citation type="journal article" date="2015" name="Sci. Rep.">
        <title>The power of single molecule real-time sequencing technology in the de novo assembly of a eukaryotic genome.</title>
        <authorList>
            <person name="Sakai H."/>
            <person name="Naito K."/>
            <person name="Ogiso-Tanaka E."/>
            <person name="Takahashi Y."/>
            <person name="Iseki K."/>
            <person name="Muto C."/>
            <person name="Satou K."/>
            <person name="Teruya K."/>
            <person name="Shiroma A."/>
            <person name="Shimoji M."/>
            <person name="Hirano T."/>
            <person name="Itoh T."/>
            <person name="Kaga A."/>
            <person name="Tomooka N."/>
        </authorList>
    </citation>
    <scope>NUCLEOTIDE SEQUENCE [LARGE SCALE GENOMIC DNA]</scope>
    <source>
        <strain evidence="3">cv. Shumari</strain>
    </source>
</reference>
<evidence type="ECO:0000313" key="2">
    <source>
        <dbReference type="EMBL" id="BAT99208.1"/>
    </source>
</evidence>
<feature type="region of interest" description="Disordered" evidence="1">
    <location>
        <begin position="36"/>
        <end position="56"/>
    </location>
</feature>
<evidence type="ECO:0000313" key="3">
    <source>
        <dbReference type="Proteomes" id="UP000291084"/>
    </source>
</evidence>
<dbReference type="EMBL" id="AP015043">
    <property type="protein sequence ID" value="BAT99208.1"/>
    <property type="molecule type" value="Genomic_DNA"/>
</dbReference>
<organism evidence="2 3">
    <name type="scientific">Vigna angularis var. angularis</name>
    <dbReference type="NCBI Taxonomy" id="157739"/>
    <lineage>
        <taxon>Eukaryota</taxon>
        <taxon>Viridiplantae</taxon>
        <taxon>Streptophyta</taxon>
        <taxon>Embryophyta</taxon>
        <taxon>Tracheophyta</taxon>
        <taxon>Spermatophyta</taxon>
        <taxon>Magnoliopsida</taxon>
        <taxon>eudicotyledons</taxon>
        <taxon>Gunneridae</taxon>
        <taxon>Pentapetalae</taxon>
        <taxon>rosids</taxon>
        <taxon>fabids</taxon>
        <taxon>Fabales</taxon>
        <taxon>Fabaceae</taxon>
        <taxon>Papilionoideae</taxon>
        <taxon>50 kb inversion clade</taxon>
        <taxon>NPAAA clade</taxon>
        <taxon>indigoferoid/millettioid clade</taxon>
        <taxon>Phaseoleae</taxon>
        <taxon>Vigna</taxon>
    </lineage>
</organism>
<dbReference type="AlphaFoldDB" id="A0A0S3T204"/>
<keyword evidence="3" id="KW-1185">Reference proteome</keyword>
<name>A0A0S3T204_PHAAN</name>
<proteinExistence type="predicted"/>
<gene>
    <name evidence="2" type="primary">Vigan.10G060700</name>
    <name evidence="2" type="ORF">VIGAN_10060700</name>
</gene>